<reference evidence="2 3" key="1">
    <citation type="submission" date="2021-06" db="EMBL/GenBank/DDBJ databases">
        <title>New haloarchaea isolates fom saline soil.</title>
        <authorList>
            <person name="Duran-Viseras A."/>
            <person name="Sanchez-Porro C.S."/>
            <person name="Ventosa A."/>
        </authorList>
    </citation>
    <scope>NUCLEOTIDE SEQUENCE [LARGE SCALE GENOMIC DNA]</scope>
    <source>
        <strain evidence="2 3">JCM 183640</strain>
    </source>
</reference>
<dbReference type="AlphaFoldDB" id="A0A8J7YA70"/>
<keyword evidence="3" id="KW-1185">Reference proteome</keyword>
<evidence type="ECO:0000313" key="2">
    <source>
        <dbReference type="EMBL" id="MBV0924534.1"/>
    </source>
</evidence>
<feature type="compositionally biased region" description="Basic and acidic residues" evidence="1">
    <location>
        <begin position="1"/>
        <end position="18"/>
    </location>
</feature>
<name>A0A8J7YA70_9EURY</name>
<accession>A0A8J7YA70</accession>
<sequence>MKRSDKVEPISSNGDRRNLRTVTHPKPRDADRAMDPYPDNTDVDPVIDPDGDLDVDLWGGAGVWREFFDLVRFFWLDQREAGLSCDELERSVTASIEAAEGEFRHGKRGRMQHNDVAATFSVETVDNVNVESAKQRFERGVALAPIELKALVESGEYEIRPTESSDENRV</sequence>
<evidence type="ECO:0000313" key="3">
    <source>
        <dbReference type="Proteomes" id="UP000766550"/>
    </source>
</evidence>
<dbReference type="RefSeq" id="WP_162319097.1">
    <property type="nucleotide sequence ID" value="NZ_JAHQXF010000002.1"/>
</dbReference>
<organism evidence="2 3">
    <name type="scientific">Haloarcula limicola</name>
    <dbReference type="NCBI Taxonomy" id="1429915"/>
    <lineage>
        <taxon>Archaea</taxon>
        <taxon>Methanobacteriati</taxon>
        <taxon>Methanobacteriota</taxon>
        <taxon>Stenosarchaea group</taxon>
        <taxon>Halobacteria</taxon>
        <taxon>Halobacteriales</taxon>
        <taxon>Haloarculaceae</taxon>
        <taxon>Haloarcula</taxon>
    </lineage>
</organism>
<feature type="region of interest" description="Disordered" evidence="1">
    <location>
        <begin position="1"/>
        <end position="43"/>
    </location>
</feature>
<comment type="caution">
    <text evidence="2">The sequence shown here is derived from an EMBL/GenBank/DDBJ whole genome shotgun (WGS) entry which is preliminary data.</text>
</comment>
<dbReference type="Proteomes" id="UP000766550">
    <property type="component" value="Unassembled WGS sequence"/>
</dbReference>
<protein>
    <submittedName>
        <fullName evidence="2">Uncharacterized protein</fullName>
    </submittedName>
</protein>
<evidence type="ECO:0000256" key="1">
    <source>
        <dbReference type="SAM" id="MobiDB-lite"/>
    </source>
</evidence>
<dbReference type="EMBL" id="JAHQXF010000002">
    <property type="protein sequence ID" value="MBV0924534.1"/>
    <property type="molecule type" value="Genomic_DNA"/>
</dbReference>
<proteinExistence type="predicted"/>
<gene>
    <name evidence="2" type="ORF">KTS45_10020</name>
</gene>